<organism evidence="6 7">
    <name type="scientific">Natronoarchaeum mannanilyticum</name>
    <dbReference type="NCBI Taxonomy" id="926360"/>
    <lineage>
        <taxon>Archaea</taxon>
        <taxon>Methanobacteriati</taxon>
        <taxon>Methanobacteriota</taxon>
        <taxon>Stenosarchaea group</taxon>
        <taxon>Halobacteria</taxon>
        <taxon>Halobacteriales</taxon>
        <taxon>Natronoarchaeaceae</taxon>
    </lineage>
</organism>
<keyword evidence="7" id="KW-1185">Reference proteome</keyword>
<dbReference type="Proteomes" id="UP001500420">
    <property type="component" value="Unassembled WGS sequence"/>
</dbReference>
<dbReference type="PANTHER" id="PTHR30237">
    <property type="entry name" value="MURAMOYLTETRAPEPTIDE CARBOXYPEPTIDASE"/>
    <property type="match status" value="1"/>
</dbReference>
<dbReference type="InterPro" id="IPR027461">
    <property type="entry name" value="Carboxypeptidase_A_C_sf"/>
</dbReference>
<keyword evidence="2" id="KW-0378">Hydrolase</keyword>
<evidence type="ECO:0000256" key="1">
    <source>
        <dbReference type="ARBA" id="ARBA00010233"/>
    </source>
</evidence>
<comment type="similarity">
    <text evidence="1">Belongs to the peptidase S66 family.</text>
</comment>
<feature type="compositionally biased region" description="Acidic residues" evidence="3">
    <location>
        <begin position="176"/>
        <end position="186"/>
    </location>
</feature>
<evidence type="ECO:0000313" key="6">
    <source>
        <dbReference type="EMBL" id="GAA0663403.1"/>
    </source>
</evidence>
<protein>
    <submittedName>
        <fullName evidence="6">LD-carboxypeptidase</fullName>
    </submittedName>
</protein>
<proteinExistence type="inferred from homology"/>
<feature type="compositionally biased region" description="Basic and acidic residues" evidence="3">
    <location>
        <begin position="187"/>
        <end position="206"/>
    </location>
</feature>
<dbReference type="InterPro" id="IPR003507">
    <property type="entry name" value="S66_fam"/>
</dbReference>
<accession>A0AAV3T6S5</accession>
<dbReference type="GO" id="GO:0016787">
    <property type="term" value="F:hydrolase activity"/>
    <property type="evidence" value="ECO:0007669"/>
    <property type="project" value="UniProtKB-KW"/>
</dbReference>
<feature type="region of interest" description="Disordered" evidence="3">
    <location>
        <begin position="176"/>
        <end position="206"/>
    </location>
</feature>
<feature type="domain" description="LD-carboxypeptidase N-terminal" evidence="4">
    <location>
        <begin position="17"/>
        <end position="136"/>
    </location>
</feature>
<dbReference type="InterPro" id="IPR027478">
    <property type="entry name" value="LdcA_N"/>
</dbReference>
<reference evidence="6 7" key="1">
    <citation type="journal article" date="2019" name="Int. J. Syst. Evol. Microbiol.">
        <title>The Global Catalogue of Microorganisms (GCM) 10K type strain sequencing project: providing services to taxonomists for standard genome sequencing and annotation.</title>
        <authorList>
            <consortium name="The Broad Institute Genomics Platform"/>
            <consortium name="The Broad Institute Genome Sequencing Center for Infectious Disease"/>
            <person name="Wu L."/>
            <person name="Ma J."/>
        </authorList>
    </citation>
    <scope>NUCLEOTIDE SEQUENCE [LARGE SCALE GENOMIC DNA]</scope>
    <source>
        <strain evidence="6 7">JCM 16328</strain>
    </source>
</reference>
<dbReference type="PANTHER" id="PTHR30237:SF4">
    <property type="entry name" value="LD-CARBOXYPEPTIDASE C-TERMINAL DOMAIN-CONTAINING PROTEIN"/>
    <property type="match status" value="1"/>
</dbReference>
<sequence>MPSTPTLPPAVERGDEVAILSPSAGLAAEFPRVYELGLDRLRDVFDLEPLEFPTARKSTEYLQDHPEERAEDVMEAFRDPEISAVIATIGGFDQVRILDHLDPAVLREHPTRFFGSSDNANLANYLWREGVAACYGGDLMTTFAMQGSMREYAVEYLERALFEDELGELRPADEFTDQDLEWGDPENLDRHREHEPNPGREWHGPERRVTGVTWGGSFEVVDLQLSVDRFLPDPGRLDGGVLLLETSEELPEPWYVRQALLGMGERGLLERFDAVLVGRIKARSPTVERDADERAAYRRRVRDAMLGEIRRYAPDAPVAFGVDFGHTAPTAPVPIGGEAIVDAERERIAFR</sequence>
<dbReference type="AlphaFoldDB" id="A0AAV3T6S5"/>
<gene>
    <name evidence="6" type="ORF">GCM10009020_05060</name>
</gene>
<dbReference type="SUPFAM" id="SSF141986">
    <property type="entry name" value="LD-carboxypeptidase A C-terminal domain-like"/>
    <property type="match status" value="1"/>
</dbReference>
<dbReference type="RefSeq" id="WP_343772274.1">
    <property type="nucleotide sequence ID" value="NZ_BAAADV010000001.1"/>
</dbReference>
<dbReference type="Pfam" id="PF17676">
    <property type="entry name" value="Peptidase_S66C"/>
    <property type="match status" value="1"/>
</dbReference>
<dbReference type="SUPFAM" id="SSF52317">
    <property type="entry name" value="Class I glutamine amidotransferase-like"/>
    <property type="match status" value="1"/>
</dbReference>
<evidence type="ECO:0000256" key="2">
    <source>
        <dbReference type="ARBA" id="ARBA00022801"/>
    </source>
</evidence>
<name>A0AAV3T6S5_9EURY</name>
<dbReference type="InterPro" id="IPR029062">
    <property type="entry name" value="Class_I_gatase-like"/>
</dbReference>
<evidence type="ECO:0000256" key="3">
    <source>
        <dbReference type="SAM" id="MobiDB-lite"/>
    </source>
</evidence>
<dbReference type="EMBL" id="BAAADV010000001">
    <property type="protein sequence ID" value="GAA0663403.1"/>
    <property type="molecule type" value="Genomic_DNA"/>
</dbReference>
<dbReference type="CDD" id="cd07062">
    <property type="entry name" value="Peptidase_S66_mccF_like"/>
    <property type="match status" value="1"/>
</dbReference>
<feature type="domain" description="LD-carboxypeptidase C-terminal" evidence="5">
    <location>
        <begin position="210"/>
        <end position="339"/>
    </location>
</feature>
<evidence type="ECO:0000259" key="4">
    <source>
        <dbReference type="Pfam" id="PF02016"/>
    </source>
</evidence>
<evidence type="ECO:0000259" key="5">
    <source>
        <dbReference type="Pfam" id="PF17676"/>
    </source>
</evidence>
<dbReference type="InterPro" id="IPR040921">
    <property type="entry name" value="Peptidase_S66C"/>
</dbReference>
<evidence type="ECO:0000313" key="7">
    <source>
        <dbReference type="Proteomes" id="UP001500420"/>
    </source>
</evidence>
<dbReference type="InterPro" id="IPR040449">
    <property type="entry name" value="Peptidase_S66_N"/>
</dbReference>
<comment type="caution">
    <text evidence="6">The sequence shown here is derived from an EMBL/GenBank/DDBJ whole genome shotgun (WGS) entry which is preliminary data.</text>
</comment>
<dbReference type="Gene3D" id="3.50.30.60">
    <property type="entry name" value="LD-carboxypeptidase A C-terminal domain-like"/>
    <property type="match status" value="1"/>
</dbReference>
<dbReference type="Pfam" id="PF02016">
    <property type="entry name" value="Peptidase_S66"/>
    <property type="match status" value="1"/>
</dbReference>
<dbReference type="Gene3D" id="3.40.50.10740">
    <property type="entry name" value="Class I glutamine amidotransferase-like"/>
    <property type="match status" value="1"/>
</dbReference>